<dbReference type="AlphaFoldDB" id="B7FH19"/>
<organism evidence="1">
    <name type="scientific">Medicago truncatula</name>
    <name type="common">Barrel medic</name>
    <name type="synonym">Medicago tribuloides</name>
    <dbReference type="NCBI Taxonomy" id="3880"/>
    <lineage>
        <taxon>Eukaryota</taxon>
        <taxon>Viridiplantae</taxon>
        <taxon>Streptophyta</taxon>
        <taxon>Embryophyta</taxon>
        <taxon>Tracheophyta</taxon>
        <taxon>Spermatophyta</taxon>
        <taxon>Magnoliopsida</taxon>
        <taxon>eudicotyledons</taxon>
        <taxon>Gunneridae</taxon>
        <taxon>Pentapetalae</taxon>
        <taxon>rosids</taxon>
        <taxon>fabids</taxon>
        <taxon>Fabales</taxon>
        <taxon>Fabaceae</taxon>
        <taxon>Papilionoideae</taxon>
        <taxon>50 kb inversion clade</taxon>
        <taxon>NPAAA clade</taxon>
        <taxon>Hologalegina</taxon>
        <taxon>IRL clade</taxon>
        <taxon>Trifolieae</taxon>
        <taxon>Medicago</taxon>
    </lineage>
</organism>
<dbReference type="EMBL" id="BT051384">
    <property type="protein sequence ID" value="ACJ84048.1"/>
    <property type="molecule type" value="mRNA"/>
</dbReference>
<protein>
    <submittedName>
        <fullName evidence="1">Uncharacterized protein</fullName>
    </submittedName>
</protein>
<accession>B7FH19</accession>
<name>B7FH19_MEDTR</name>
<reference evidence="1" key="1">
    <citation type="submission" date="2008-12" db="EMBL/GenBank/DDBJ databases">
        <title>Medicago truncatula full length cdna cloning project.</title>
        <authorList>
            <person name="Moskal W."/>
            <person name="Chan A."/>
            <person name="Cheung F."/>
            <person name="Xiao Y."/>
            <person name="Town C.D."/>
        </authorList>
    </citation>
    <scope>NUCLEOTIDE SEQUENCE</scope>
</reference>
<evidence type="ECO:0000313" key="1">
    <source>
        <dbReference type="EMBL" id="ACJ84048.1"/>
    </source>
</evidence>
<sequence>MSTQIIDIIDQTRNIIYIEMSTMKQKLKSKLLNAQSAGISKITSIVHHSLQLEFLSTTSKQHRIENIMEKSLLRLLISRNCLNDVGITRINNAEAAHSVILSASSAQVNIVSIVMVNSNLC</sequence>
<proteinExistence type="evidence at transcript level"/>